<feature type="compositionally biased region" description="Basic residues" evidence="6">
    <location>
        <begin position="1"/>
        <end position="18"/>
    </location>
</feature>
<dbReference type="PANTHER" id="PTHR22849">
    <property type="entry name" value="WDSAM1 PROTEIN"/>
    <property type="match status" value="1"/>
</dbReference>
<dbReference type="SMART" id="SM00504">
    <property type="entry name" value="Ubox"/>
    <property type="match status" value="1"/>
</dbReference>
<sequence>MPLRSLKPKTKFSFRRRSMTTAPGSSPAELSIPTHFLCPISLDLMKDPVTLPTGITYDRQSIETWLDAGNTTCPVTNQSLVFSGDGDIIPNHAIRRMIQGWCVFHKSHGVDRIPTPKIPITSLQVAEALSEIAVACRRRDEDRCLELVEKIKTWAAESERNRRCITSNGVTQVLAAAFRDFPTEQILSAIAGFLTQADREIRKQLASPESLAVIVSILRSGNLSGRINAAVVVKEIVADDSAEASVIARTEGLIGSLVKLVKEPISPQATKAALVAAYYLVSSGEAAAARFAEMGLVTILLEMLVDCEKSFCEKGLAVLDGILSSEVGREKAAGHSLAVPVLVKKMMRVSDMATEFAVSAIWRLCRKEKKNGGGGCLTEALQAGAFQKLLLLLQVGCGEGTKEKASELLKMMNGLRGKVECIESMDFKGIKRQF</sequence>
<dbReference type="PANTHER" id="PTHR22849:SF161">
    <property type="entry name" value="U-BOX DOMAIN-CONTAINING PROTEIN"/>
    <property type="match status" value="1"/>
</dbReference>
<dbReference type="OrthoDB" id="10064100at2759"/>
<dbReference type="Pfam" id="PF04564">
    <property type="entry name" value="U-box"/>
    <property type="match status" value="1"/>
</dbReference>
<feature type="region of interest" description="Disordered" evidence="6">
    <location>
        <begin position="1"/>
        <end position="28"/>
    </location>
</feature>
<dbReference type="InterPro" id="IPR003613">
    <property type="entry name" value="Ubox_domain"/>
</dbReference>
<evidence type="ECO:0000313" key="8">
    <source>
        <dbReference type="EMBL" id="PKA55600.1"/>
    </source>
</evidence>
<feature type="domain" description="U-box" evidence="7">
    <location>
        <begin position="31"/>
        <end position="108"/>
    </location>
</feature>
<dbReference type="GO" id="GO:0016567">
    <property type="term" value="P:protein ubiquitination"/>
    <property type="evidence" value="ECO:0007669"/>
    <property type="project" value="UniProtKB-UniRule"/>
</dbReference>
<evidence type="ECO:0000256" key="2">
    <source>
        <dbReference type="ARBA" id="ARBA00004906"/>
    </source>
</evidence>
<dbReference type="InterPro" id="IPR016024">
    <property type="entry name" value="ARM-type_fold"/>
</dbReference>
<evidence type="ECO:0000256" key="3">
    <source>
        <dbReference type="ARBA" id="ARBA00022679"/>
    </source>
</evidence>
<dbReference type="SUPFAM" id="SSF48371">
    <property type="entry name" value="ARM repeat"/>
    <property type="match status" value="1"/>
</dbReference>
<evidence type="ECO:0000256" key="4">
    <source>
        <dbReference type="ARBA" id="ARBA00022786"/>
    </source>
</evidence>
<dbReference type="EC" id="2.3.2.27" evidence="5"/>
<name>A0A2I0AJ84_9ASPA</name>
<dbReference type="InterPro" id="IPR011989">
    <property type="entry name" value="ARM-like"/>
</dbReference>
<comment type="pathway">
    <text evidence="2 5">Protein modification; protein ubiquitination.</text>
</comment>
<protein>
    <recommendedName>
        <fullName evidence="5 7">U-box domain-containing protein</fullName>
        <ecNumber evidence="5">2.3.2.27</ecNumber>
    </recommendedName>
    <alternativeName>
        <fullName evidence="5">RING-type E3 ubiquitin transferase PUB</fullName>
    </alternativeName>
</protein>
<evidence type="ECO:0000313" key="9">
    <source>
        <dbReference type="Proteomes" id="UP000236161"/>
    </source>
</evidence>
<gene>
    <name evidence="8" type="primary">PUB21</name>
    <name evidence="8" type="ORF">AXF42_Ash006802</name>
</gene>
<organism evidence="8 9">
    <name type="scientific">Apostasia shenzhenica</name>
    <dbReference type="NCBI Taxonomy" id="1088818"/>
    <lineage>
        <taxon>Eukaryota</taxon>
        <taxon>Viridiplantae</taxon>
        <taxon>Streptophyta</taxon>
        <taxon>Embryophyta</taxon>
        <taxon>Tracheophyta</taxon>
        <taxon>Spermatophyta</taxon>
        <taxon>Magnoliopsida</taxon>
        <taxon>Liliopsida</taxon>
        <taxon>Asparagales</taxon>
        <taxon>Orchidaceae</taxon>
        <taxon>Apostasioideae</taxon>
        <taxon>Apostasia</taxon>
    </lineage>
</organism>
<dbReference type="UniPathway" id="UPA00143"/>
<dbReference type="PROSITE" id="PS51698">
    <property type="entry name" value="U_BOX"/>
    <property type="match status" value="1"/>
</dbReference>
<dbReference type="Pfam" id="PF25598">
    <property type="entry name" value="ARM_PUB"/>
    <property type="match status" value="1"/>
</dbReference>
<comment type="function">
    <text evidence="5">Functions as an E3 ubiquitin ligase.</text>
</comment>
<dbReference type="InterPro" id="IPR058678">
    <property type="entry name" value="ARM_PUB"/>
</dbReference>
<evidence type="ECO:0000256" key="5">
    <source>
        <dbReference type="RuleBase" id="RU369093"/>
    </source>
</evidence>
<dbReference type="InterPro" id="IPR045185">
    <property type="entry name" value="PUB22/23/24-like"/>
</dbReference>
<dbReference type="Gene3D" id="3.30.40.10">
    <property type="entry name" value="Zinc/RING finger domain, C3HC4 (zinc finger)"/>
    <property type="match status" value="1"/>
</dbReference>
<dbReference type="SUPFAM" id="SSF57850">
    <property type="entry name" value="RING/U-box"/>
    <property type="match status" value="1"/>
</dbReference>
<dbReference type="EMBL" id="KZ451979">
    <property type="protein sequence ID" value="PKA55600.1"/>
    <property type="molecule type" value="Genomic_DNA"/>
</dbReference>
<dbReference type="CDD" id="cd16664">
    <property type="entry name" value="RING-Ubox_PUB"/>
    <property type="match status" value="1"/>
</dbReference>
<evidence type="ECO:0000256" key="6">
    <source>
        <dbReference type="SAM" id="MobiDB-lite"/>
    </source>
</evidence>
<dbReference type="InterPro" id="IPR045210">
    <property type="entry name" value="RING-Ubox_PUB"/>
</dbReference>
<dbReference type="Gene3D" id="1.25.10.10">
    <property type="entry name" value="Leucine-rich Repeat Variant"/>
    <property type="match status" value="1"/>
</dbReference>
<dbReference type="FunFam" id="3.30.40.10:FF:000442">
    <property type="entry name" value="RING-type E3 ubiquitin transferase"/>
    <property type="match status" value="1"/>
</dbReference>
<keyword evidence="9" id="KW-1185">Reference proteome</keyword>
<dbReference type="Proteomes" id="UP000236161">
    <property type="component" value="Unassembled WGS sequence"/>
</dbReference>
<reference evidence="8 9" key="1">
    <citation type="journal article" date="2017" name="Nature">
        <title>The Apostasia genome and the evolution of orchids.</title>
        <authorList>
            <person name="Zhang G.Q."/>
            <person name="Liu K.W."/>
            <person name="Li Z."/>
            <person name="Lohaus R."/>
            <person name="Hsiao Y.Y."/>
            <person name="Niu S.C."/>
            <person name="Wang J.Y."/>
            <person name="Lin Y.C."/>
            <person name="Xu Q."/>
            <person name="Chen L.J."/>
            <person name="Yoshida K."/>
            <person name="Fujiwara S."/>
            <person name="Wang Z.W."/>
            <person name="Zhang Y.Q."/>
            <person name="Mitsuda N."/>
            <person name="Wang M."/>
            <person name="Liu G.H."/>
            <person name="Pecoraro L."/>
            <person name="Huang H.X."/>
            <person name="Xiao X.J."/>
            <person name="Lin M."/>
            <person name="Wu X.Y."/>
            <person name="Wu W.L."/>
            <person name="Chen Y.Y."/>
            <person name="Chang S.B."/>
            <person name="Sakamoto S."/>
            <person name="Ohme-Takagi M."/>
            <person name="Yagi M."/>
            <person name="Zeng S.J."/>
            <person name="Shen C.Y."/>
            <person name="Yeh C.M."/>
            <person name="Luo Y.B."/>
            <person name="Tsai W.C."/>
            <person name="Van de Peer Y."/>
            <person name="Liu Z.J."/>
        </authorList>
    </citation>
    <scope>NUCLEOTIDE SEQUENCE [LARGE SCALE GENOMIC DNA]</scope>
    <source>
        <strain evidence="9">cv. Shenzhen</strain>
        <tissue evidence="8">Stem</tissue>
    </source>
</reference>
<dbReference type="InterPro" id="IPR013083">
    <property type="entry name" value="Znf_RING/FYVE/PHD"/>
</dbReference>
<dbReference type="GO" id="GO:0061630">
    <property type="term" value="F:ubiquitin protein ligase activity"/>
    <property type="evidence" value="ECO:0007669"/>
    <property type="project" value="UniProtKB-UniRule"/>
</dbReference>
<proteinExistence type="predicted"/>
<keyword evidence="3 5" id="KW-0808">Transferase</keyword>
<keyword evidence="4 5" id="KW-0833">Ubl conjugation pathway</keyword>
<dbReference type="AlphaFoldDB" id="A0A2I0AJ84"/>
<comment type="catalytic activity">
    <reaction evidence="1 5">
        <text>S-ubiquitinyl-[E2 ubiquitin-conjugating enzyme]-L-cysteine + [acceptor protein]-L-lysine = [E2 ubiquitin-conjugating enzyme]-L-cysteine + N(6)-ubiquitinyl-[acceptor protein]-L-lysine.</text>
        <dbReference type="EC" id="2.3.2.27"/>
    </reaction>
</comment>
<accession>A0A2I0AJ84</accession>
<dbReference type="STRING" id="1088818.A0A2I0AJ84"/>
<evidence type="ECO:0000256" key="1">
    <source>
        <dbReference type="ARBA" id="ARBA00000900"/>
    </source>
</evidence>
<evidence type="ECO:0000259" key="7">
    <source>
        <dbReference type="PROSITE" id="PS51698"/>
    </source>
</evidence>